<evidence type="ECO:0000313" key="4">
    <source>
        <dbReference type="EMBL" id="ELU10266.1"/>
    </source>
</evidence>
<dbReference type="EMBL" id="KB297637">
    <property type="protein sequence ID" value="ELU10266.1"/>
    <property type="molecule type" value="Genomic_DNA"/>
</dbReference>
<evidence type="ECO:0000259" key="3">
    <source>
        <dbReference type="PROSITE" id="PS50174"/>
    </source>
</evidence>
<dbReference type="InterPro" id="IPR000467">
    <property type="entry name" value="G_patch_dom"/>
</dbReference>
<evidence type="ECO:0000313" key="6">
    <source>
        <dbReference type="Proteomes" id="UP000014760"/>
    </source>
</evidence>
<dbReference type="EnsemblMetazoa" id="CapteT223951">
    <property type="protein sequence ID" value="CapteP223951"/>
    <property type="gene ID" value="CapteG223951"/>
</dbReference>
<evidence type="ECO:0000256" key="1">
    <source>
        <dbReference type="SAM" id="MobiDB-lite"/>
    </source>
</evidence>
<feature type="domain" description="G-patch" evidence="3">
    <location>
        <begin position="539"/>
        <end position="587"/>
    </location>
</feature>
<reference evidence="6" key="1">
    <citation type="submission" date="2012-12" db="EMBL/GenBank/DDBJ databases">
        <authorList>
            <person name="Hellsten U."/>
            <person name="Grimwood J."/>
            <person name="Chapman J.A."/>
            <person name="Shapiro H."/>
            <person name="Aerts A."/>
            <person name="Otillar R.P."/>
            <person name="Terry A.Y."/>
            <person name="Boore J.L."/>
            <person name="Simakov O."/>
            <person name="Marletaz F."/>
            <person name="Cho S.-J."/>
            <person name="Edsinger-Gonzales E."/>
            <person name="Havlak P."/>
            <person name="Kuo D.-H."/>
            <person name="Larsson T."/>
            <person name="Lv J."/>
            <person name="Arendt D."/>
            <person name="Savage R."/>
            <person name="Osoegawa K."/>
            <person name="de Jong P."/>
            <person name="Lindberg D.R."/>
            <person name="Seaver E.C."/>
            <person name="Weisblat D.A."/>
            <person name="Putnam N.H."/>
            <person name="Grigoriev I.V."/>
            <person name="Rokhsar D.S."/>
        </authorList>
    </citation>
    <scope>NUCLEOTIDE SEQUENCE</scope>
    <source>
        <strain evidence="6">I ESC-2004</strain>
    </source>
</reference>
<dbReference type="InterPro" id="IPR000253">
    <property type="entry name" value="FHA_dom"/>
</dbReference>
<feature type="compositionally biased region" description="Basic and acidic residues" evidence="1">
    <location>
        <begin position="228"/>
        <end position="275"/>
    </location>
</feature>
<proteinExistence type="predicted"/>
<reference evidence="4 6" key="2">
    <citation type="journal article" date="2013" name="Nature">
        <title>Insights into bilaterian evolution from three spiralian genomes.</title>
        <authorList>
            <person name="Simakov O."/>
            <person name="Marletaz F."/>
            <person name="Cho S.J."/>
            <person name="Edsinger-Gonzales E."/>
            <person name="Havlak P."/>
            <person name="Hellsten U."/>
            <person name="Kuo D.H."/>
            <person name="Larsson T."/>
            <person name="Lv J."/>
            <person name="Arendt D."/>
            <person name="Savage R."/>
            <person name="Osoegawa K."/>
            <person name="de Jong P."/>
            <person name="Grimwood J."/>
            <person name="Chapman J.A."/>
            <person name="Shapiro H."/>
            <person name="Aerts A."/>
            <person name="Otillar R.P."/>
            <person name="Terry A.Y."/>
            <person name="Boore J.L."/>
            <person name="Grigoriev I.V."/>
            <person name="Lindberg D.R."/>
            <person name="Seaver E.C."/>
            <person name="Weisblat D.A."/>
            <person name="Putnam N.H."/>
            <person name="Rokhsar D.S."/>
        </authorList>
    </citation>
    <scope>NUCLEOTIDE SEQUENCE</scope>
    <source>
        <strain evidence="4 6">I ESC-2004</strain>
    </source>
</reference>
<feature type="region of interest" description="Disordered" evidence="1">
    <location>
        <begin position="228"/>
        <end position="335"/>
    </location>
</feature>
<feature type="domain" description="FHA" evidence="2">
    <location>
        <begin position="381"/>
        <end position="412"/>
    </location>
</feature>
<dbReference type="Proteomes" id="UP000014760">
    <property type="component" value="Unassembled WGS sequence"/>
</dbReference>
<feature type="compositionally biased region" description="Basic residues" evidence="1">
    <location>
        <begin position="276"/>
        <end position="295"/>
    </location>
</feature>
<dbReference type="PANTHER" id="PTHR23106">
    <property type="entry name" value="ANGIOGENIC FACTOR WITH G PATCH AND FHA DOMAINS 1"/>
    <property type="match status" value="1"/>
</dbReference>
<dbReference type="InterPro" id="IPR053027">
    <property type="entry name" value="AGGF1"/>
</dbReference>
<dbReference type="GO" id="GO:0003676">
    <property type="term" value="F:nucleic acid binding"/>
    <property type="evidence" value="ECO:0007669"/>
    <property type="project" value="InterPro"/>
</dbReference>
<dbReference type="PROSITE" id="PS50006">
    <property type="entry name" value="FHA_DOMAIN"/>
    <property type="match status" value="1"/>
</dbReference>
<dbReference type="Gene3D" id="2.60.200.20">
    <property type="match status" value="1"/>
</dbReference>
<dbReference type="Pfam" id="PF00498">
    <property type="entry name" value="FHA"/>
    <property type="match status" value="1"/>
</dbReference>
<dbReference type="Pfam" id="PF01585">
    <property type="entry name" value="G-patch"/>
    <property type="match status" value="1"/>
</dbReference>
<dbReference type="PANTHER" id="PTHR23106:SF24">
    <property type="entry name" value="ANGIOGENIC FACTOR WITH G PATCH AND FHA DOMAINS 1"/>
    <property type="match status" value="1"/>
</dbReference>
<dbReference type="HOGENOM" id="CLU_436968_0_0_1"/>
<dbReference type="SUPFAM" id="SSF49879">
    <property type="entry name" value="SMAD/FHA domain"/>
    <property type="match status" value="1"/>
</dbReference>
<gene>
    <name evidence="4" type="ORF">CAPTEDRAFT_223951</name>
</gene>
<dbReference type="InterPro" id="IPR041591">
    <property type="entry name" value="OCRE"/>
</dbReference>
<dbReference type="EMBL" id="AMQN01006107">
    <property type="status" value="NOT_ANNOTATED_CDS"/>
    <property type="molecule type" value="Genomic_DNA"/>
</dbReference>
<dbReference type="PROSITE" id="PS50174">
    <property type="entry name" value="G_PATCH"/>
    <property type="match status" value="1"/>
</dbReference>
<dbReference type="AlphaFoldDB" id="R7V1R9"/>
<accession>R7V1R9</accession>
<dbReference type="OMA" id="MVITRCL"/>
<evidence type="ECO:0000259" key="2">
    <source>
        <dbReference type="PROSITE" id="PS50006"/>
    </source>
</evidence>
<organism evidence="4">
    <name type="scientific">Capitella teleta</name>
    <name type="common">Polychaete worm</name>
    <dbReference type="NCBI Taxonomy" id="283909"/>
    <lineage>
        <taxon>Eukaryota</taxon>
        <taxon>Metazoa</taxon>
        <taxon>Spiralia</taxon>
        <taxon>Lophotrochozoa</taxon>
        <taxon>Annelida</taxon>
        <taxon>Polychaeta</taxon>
        <taxon>Sedentaria</taxon>
        <taxon>Scolecida</taxon>
        <taxon>Capitellidae</taxon>
        <taxon>Capitella</taxon>
    </lineage>
</organism>
<dbReference type="InterPro" id="IPR008984">
    <property type="entry name" value="SMAD_FHA_dom_sf"/>
</dbReference>
<dbReference type="Pfam" id="PF17780">
    <property type="entry name" value="OCRE"/>
    <property type="match status" value="1"/>
</dbReference>
<protein>
    <recommendedName>
        <fullName evidence="7">G-patch domain-containing protein</fullName>
    </recommendedName>
</protein>
<feature type="region of interest" description="Disordered" evidence="1">
    <location>
        <begin position="496"/>
        <end position="533"/>
    </location>
</feature>
<dbReference type="SMART" id="SM00443">
    <property type="entry name" value="G_patch"/>
    <property type="match status" value="1"/>
</dbReference>
<reference evidence="5" key="3">
    <citation type="submission" date="2015-06" db="UniProtKB">
        <authorList>
            <consortium name="EnsemblMetazoa"/>
        </authorList>
    </citation>
    <scope>IDENTIFICATION</scope>
</reference>
<evidence type="ECO:0008006" key="7">
    <source>
        <dbReference type="Google" id="ProtNLM"/>
    </source>
</evidence>
<evidence type="ECO:0000313" key="5">
    <source>
        <dbReference type="EnsemblMetazoa" id="CapteP223951"/>
    </source>
</evidence>
<sequence length="626" mass="71873">MEATLNSLLEQVDLLKSATHVISLSTKISQLETELSNSDEKLTCALSQVQRLQKLYDKSQNYNLELRKQMATFSIELMQYKQMRASEGEVTFADVSVQTEEVALVEDQVVAPAAEVTPPEDVAMPAAEHPDEAVSLADSLKMAAESVVEQSGFTFDEATGMYYDYNSGYYYDSEKCLYYEPNSGVYYEFNSDTQQYVYHSQVDLSELKKEMRREGRIRVREENIEKKREEKWEKKEKREERDSRRAPREDERSDSRRRDDERDTRRPRDEGERRKERGRGRRSSSRERDRKRHKRDRSEDRDRKHRRRDDRRDRRDNSVEDGEVSSDSAKDEEEKVNEELAAQYLPSVRAIVTKSNCLDVGHWFIMTCTGATIGRSPDLSHAVVLNDPEVNKRFKITDQASSKGTFVNGDRIGEAKEVSLPKTIYNEDKLQIGDTHFDLHIHRGTATCEGCEPSLLQSKVAAEKRAEAMALTRETDRRQQLKQIKKRYGLKDAEYEDDSGALNNPKYEDKAAERRRTKGSDNPHQKEEAPASVHRAISTENKGHKMLAKMGWKEGQSLGKTEHSGITEPVQVNQRAKATAGLGAFSAFESSMSASTTDVKQMERLLKTQERYKKIEQAEKSNKDSE</sequence>
<keyword evidence="6" id="KW-1185">Reference proteome</keyword>
<dbReference type="OrthoDB" id="2538319at2759"/>
<name>R7V1R9_CAPTE</name>
<feature type="compositionally biased region" description="Basic and acidic residues" evidence="1">
    <location>
        <begin position="506"/>
        <end position="529"/>
    </location>
</feature>
<dbReference type="STRING" id="283909.R7V1R9"/>